<feature type="compositionally biased region" description="Acidic residues" evidence="1">
    <location>
        <begin position="130"/>
        <end position="163"/>
    </location>
</feature>
<dbReference type="eggNOG" id="arCOG09374">
    <property type="taxonomic scope" value="Archaea"/>
</dbReference>
<sequence length="163" mass="17856">MNRRTVLGLAGTSVAASLAGCLDGVREHFGLQGVIPVEIHNEGEQSHNVQLRAVERGSSRDSYEQSFTVTPDETVGPPHLDETEQSLRVAIIEDDELANVQTADITPDTSLVTIRLYDDDFVIEVRRDEGEDVVEEGNESDEPDNQTDAENGDENDETNSSDD</sequence>
<keyword evidence="3" id="KW-1185">Reference proteome</keyword>
<gene>
    <name evidence="2" type="ORF">C493_08186</name>
</gene>
<dbReference type="OrthoDB" id="204924at2157"/>
<dbReference type="EMBL" id="AOHZ01000041">
    <property type="protein sequence ID" value="ELY57449.1"/>
    <property type="molecule type" value="Genomic_DNA"/>
</dbReference>
<accession>L9X6N5</accession>
<evidence type="ECO:0000313" key="3">
    <source>
        <dbReference type="Proteomes" id="UP000011602"/>
    </source>
</evidence>
<organism evidence="2 3">
    <name type="scientific">Natronolimnohabitans innermongolicus JCM 12255</name>
    <dbReference type="NCBI Taxonomy" id="1227499"/>
    <lineage>
        <taxon>Archaea</taxon>
        <taxon>Methanobacteriati</taxon>
        <taxon>Methanobacteriota</taxon>
        <taxon>Stenosarchaea group</taxon>
        <taxon>Halobacteria</taxon>
        <taxon>Halobacteriales</taxon>
        <taxon>Natrialbaceae</taxon>
        <taxon>Natronolimnohabitans</taxon>
    </lineage>
</organism>
<feature type="region of interest" description="Disordered" evidence="1">
    <location>
        <begin position="127"/>
        <end position="163"/>
    </location>
</feature>
<dbReference type="Proteomes" id="UP000011602">
    <property type="component" value="Unassembled WGS sequence"/>
</dbReference>
<evidence type="ECO:0000256" key="1">
    <source>
        <dbReference type="SAM" id="MobiDB-lite"/>
    </source>
</evidence>
<dbReference type="RefSeq" id="WP_007258936.1">
    <property type="nucleotide sequence ID" value="NZ_AOHZ01000041.1"/>
</dbReference>
<dbReference type="PROSITE" id="PS51257">
    <property type="entry name" value="PROKAR_LIPOPROTEIN"/>
    <property type="match status" value="1"/>
</dbReference>
<feature type="region of interest" description="Disordered" evidence="1">
    <location>
        <begin position="56"/>
        <end position="79"/>
    </location>
</feature>
<dbReference type="AlphaFoldDB" id="L9X6N5"/>
<reference evidence="2 3" key="1">
    <citation type="journal article" date="2014" name="PLoS Genet.">
        <title>Phylogenetically driven sequencing of extremely halophilic archaea reveals strategies for static and dynamic osmo-response.</title>
        <authorList>
            <person name="Becker E.A."/>
            <person name="Seitzer P.M."/>
            <person name="Tritt A."/>
            <person name="Larsen D."/>
            <person name="Krusor M."/>
            <person name="Yao A.I."/>
            <person name="Wu D."/>
            <person name="Madern D."/>
            <person name="Eisen J.A."/>
            <person name="Darling A.E."/>
            <person name="Facciotti M.T."/>
        </authorList>
    </citation>
    <scope>NUCLEOTIDE SEQUENCE [LARGE SCALE GENOMIC DNA]</scope>
    <source>
        <strain evidence="2 3">JCM 12255</strain>
    </source>
</reference>
<evidence type="ECO:0000313" key="2">
    <source>
        <dbReference type="EMBL" id="ELY57449.1"/>
    </source>
</evidence>
<protein>
    <submittedName>
        <fullName evidence="2">Uncharacterized protein</fullName>
    </submittedName>
</protein>
<comment type="caution">
    <text evidence="2">The sequence shown here is derived from an EMBL/GenBank/DDBJ whole genome shotgun (WGS) entry which is preliminary data.</text>
</comment>
<name>L9X6N5_9EURY</name>
<proteinExistence type="predicted"/>